<evidence type="ECO:0000313" key="2">
    <source>
        <dbReference type="Ensembl" id="ENSLACP00000008727.1"/>
    </source>
</evidence>
<dbReference type="AlphaFoldDB" id="H3AGF6"/>
<dbReference type="GeneTree" id="ENSGT00940000154356"/>
<evidence type="ECO:0000313" key="3">
    <source>
        <dbReference type="Proteomes" id="UP000008672"/>
    </source>
</evidence>
<dbReference type="OMA" id="IAIMETH"/>
<reference evidence="2" key="3">
    <citation type="submission" date="2025-09" db="UniProtKB">
        <authorList>
            <consortium name="Ensembl"/>
        </authorList>
    </citation>
    <scope>IDENTIFICATION</scope>
</reference>
<dbReference type="SUPFAM" id="SSF53098">
    <property type="entry name" value="Ribonuclease H-like"/>
    <property type="match status" value="1"/>
</dbReference>
<dbReference type="Ensembl" id="ENSLACT00000008795.1">
    <property type="protein sequence ID" value="ENSLACP00000008727.1"/>
    <property type="gene ID" value="ENSLACG00000007713.1"/>
</dbReference>
<dbReference type="EMBL" id="AFYH01197585">
    <property type="status" value="NOT_ANNOTATED_CDS"/>
    <property type="molecule type" value="Genomic_DNA"/>
</dbReference>
<dbReference type="PANTHER" id="PTHR45749:SF23">
    <property type="entry name" value="ZINC FINGER MYM-TYPE PROTEIN 1-LIKE"/>
    <property type="match status" value="1"/>
</dbReference>
<accession>H3AGF6</accession>
<proteinExistence type="predicted"/>
<dbReference type="Pfam" id="PF14291">
    <property type="entry name" value="DUF4371"/>
    <property type="match status" value="1"/>
</dbReference>
<sequence>MIYSPTTGSVYCFACKLFSNDQKNRFGNAGFQDWKHADRALSMHENSDCHRRAMVSLTTCMDTEGLDKCLVTQHRAEKKYWHDMLHRVLNVVRFLAERGLAFRGENEIFGSPHNGNFGIVELIVKYDAFLAQHINKHGNMGHGHASYLSSTICEEFIALLGEKVFDHIVKELKEAKYFSVSVDSTPDISNLDQLMCVVRYVLPNGPVERFLTFLDFETHSGQDIAKSLLQFFEKIGVSIADCQDQSYDNASNLSGKYQGIERSDNAVYIPCCAHSLNLVGQCAVDYCFTAISFFSFVQKLFFAASTKRWKVLLERLAEANEKLPVVKNLSETCWSAHADAVTALQKGYDRIKAALDHLCDDSQKPDRHLEAQGLSKTMEKPEISIMTEIWHMILERFHKTSAKLQDLKMDLNTAVVLLESLYHPNFLILKNEVRITSHVLITTEMSYIEDENATDNDDGESEETQLLPRESFRIETYLVIMDKLLSALAQRLDAYKEVCSRFGFLLKLTSMSVGEIHDATKKLRQYYPTDLEDYVTEELVYFSEFVKTEFARKSSGDGPEIQIYRLLVQNGLQDTFPNIHIILHMYLCLMISNCSGEHSFSKMALIKKEHLNMLTLMSTEHKILCTIDFSDLINDFAERKAQTTFMI</sequence>
<dbReference type="InterPro" id="IPR012337">
    <property type="entry name" value="RNaseH-like_sf"/>
</dbReference>
<organism evidence="2 3">
    <name type="scientific">Latimeria chalumnae</name>
    <name type="common">Coelacanth</name>
    <dbReference type="NCBI Taxonomy" id="7897"/>
    <lineage>
        <taxon>Eukaryota</taxon>
        <taxon>Metazoa</taxon>
        <taxon>Chordata</taxon>
        <taxon>Craniata</taxon>
        <taxon>Vertebrata</taxon>
        <taxon>Euteleostomi</taxon>
        <taxon>Coelacanthiformes</taxon>
        <taxon>Coelacanthidae</taxon>
        <taxon>Latimeria</taxon>
    </lineage>
</organism>
<dbReference type="Bgee" id="ENSLACG00000007713">
    <property type="expression patterns" value="Expressed in muscle tissue and 2 other cell types or tissues"/>
</dbReference>
<name>H3AGF6_LATCH</name>
<reference evidence="2" key="2">
    <citation type="submission" date="2025-08" db="UniProtKB">
        <authorList>
            <consortium name="Ensembl"/>
        </authorList>
    </citation>
    <scope>IDENTIFICATION</scope>
</reference>
<evidence type="ECO:0000259" key="1">
    <source>
        <dbReference type="Pfam" id="PF14291"/>
    </source>
</evidence>
<dbReference type="Proteomes" id="UP000008672">
    <property type="component" value="Unassembled WGS sequence"/>
</dbReference>
<feature type="domain" description="DUF4371" evidence="1">
    <location>
        <begin position="26"/>
        <end position="259"/>
    </location>
</feature>
<dbReference type="InterPro" id="IPR025398">
    <property type="entry name" value="DUF4371"/>
</dbReference>
<dbReference type="InParanoid" id="H3AGF6"/>
<dbReference type="STRING" id="7897.ENSLACP00000008727"/>
<reference evidence="3" key="1">
    <citation type="submission" date="2011-08" db="EMBL/GenBank/DDBJ databases">
        <title>The draft genome of Latimeria chalumnae.</title>
        <authorList>
            <person name="Di Palma F."/>
            <person name="Alfoldi J."/>
            <person name="Johnson J."/>
            <person name="Berlin A."/>
            <person name="Gnerre S."/>
            <person name="Jaffe D."/>
            <person name="MacCallum I."/>
            <person name="Young S."/>
            <person name="Walker B.J."/>
            <person name="Lander E."/>
            <person name="Lindblad-Toh K."/>
        </authorList>
    </citation>
    <scope>NUCLEOTIDE SEQUENCE [LARGE SCALE GENOMIC DNA]</scope>
    <source>
        <strain evidence="3">Wild caught</strain>
    </source>
</reference>
<dbReference type="HOGENOM" id="CLU_006175_4_3_1"/>
<dbReference type="eggNOG" id="ENOG502QV0C">
    <property type="taxonomic scope" value="Eukaryota"/>
</dbReference>
<dbReference type="PANTHER" id="PTHR45749">
    <property type="match status" value="1"/>
</dbReference>
<protein>
    <recommendedName>
        <fullName evidence="1">DUF4371 domain-containing protein</fullName>
    </recommendedName>
</protein>
<keyword evidence="3" id="KW-1185">Reference proteome</keyword>